<evidence type="ECO:0000313" key="2">
    <source>
        <dbReference type="EMBL" id="QDU80745.1"/>
    </source>
</evidence>
<protein>
    <recommendedName>
        <fullName evidence="1">DUF3991 domain-containing protein</fullName>
    </recommendedName>
</protein>
<name>A0A518CND6_9PLAN</name>
<evidence type="ECO:0000259" key="1">
    <source>
        <dbReference type="Pfam" id="PF13154"/>
    </source>
</evidence>
<evidence type="ECO:0000313" key="3">
    <source>
        <dbReference type="Proteomes" id="UP000317178"/>
    </source>
</evidence>
<dbReference type="Proteomes" id="UP000317178">
    <property type="component" value="Chromosome"/>
</dbReference>
<dbReference type="Pfam" id="PF13154">
    <property type="entry name" value="DUF3991"/>
    <property type="match status" value="1"/>
</dbReference>
<dbReference type="RefSeq" id="WP_197440155.1">
    <property type="nucleotide sequence ID" value="NZ_CP036281.1"/>
</dbReference>
<feature type="domain" description="DUF3991" evidence="1">
    <location>
        <begin position="139"/>
        <end position="215"/>
    </location>
</feature>
<dbReference type="Gene3D" id="3.40.1360.10">
    <property type="match status" value="1"/>
</dbReference>
<dbReference type="CDD" id="cd00188">
    <property type="entry name" value="TOPRIM"/>
    <property type="match status" value="1"/>
</dbReference>
<dbReference type="InterPro" id="IPR025054">
    <property type="entry name" value="DUF3991"/>
</dbReference>
<keyword evidence="3" id="KW-1185">Reference proteome</keyword>
<organism evidence="2 3">
    <name type="scientific">Polystyrenella longa</name>
    <dbReference type="NCBI Taxonomy" id="2528007"/>
    <lineage>
        <taxon>Bacteria</taxon>
        <taxon>Pseudomonadati</taxon>
        <taxon>Planctomycetota</taxon>
        <taxon>Planctomycetia</taxon>
        <taxon>Planctomycetales</taxon>
        <taxon>Planctomycetaceae</taxon>
        <taxon>Polystyrenella</taxon>
    </lineage>
</organism>
<dbReference type="KEGG" id="plon:Pla110_24780"/>
<gene>
    <name evidence="2" type="ORF">Pla110_24780</name>
</gene>
<dbReference type="AlphaFoldDB" id="A0A518CND6"/>
<dbReference type="Pfam" id="PF13155">
    <property type="entry name" value="Toprim_2"/>
    <property type="match status" value="1"/>
</dbReference>
<proteinExistence type="predicted"/>
<reference evidence="2 3" key="1">
    <citation type="submission" date="2019-02" db="EMBL/GenBank/DDBJ databases">
        <title>Deep-cultivation of Planctomycetes and their phenomic and genomic characterization uncovers novel biology.</title>
        <authorList>
            <person name="Wiegand S."/>
            <person name="Jogler M."/>
            <person name="Boedeker C."/>
            <person name="Pinto D."/>
            <person name="Vollmers J."/>
            <person name="Rivas-Marin E."/>
            <person name="Kohn T."/>
            <person name="Peeters S.H."/>
            <person name="Heuer A."/>
            <person name="Rast P."/>
            <person name="Oberbeckmann S."/>
            <person name="Bunk B."/>
            <person name="Jeske O."/>
            <person name="Meyerdierks A."/>
            <person name="Storesund J.E."/>
            <person name="Kallscheuer N."/>
            <person name="Luecker S."/>
            <person name="Lage O.M."/>
            <person name="Pohl T."/>
            <person name="Merkel B.J."/>
            <person name="Hornburger P."/>
            <person name="Mueller R.-W."/>
            <person name="Bruemmer F."/>
            <person name="Labrenz M."/>
            <person name="Spormann A.M."/>
            <person name="Op den Camp H."/>
            <person name="Overmann J."/>
            <person name="Amann R."/>
            <person name="Jetten M.S.M."/>
            <person name="Mascher T."/>
            <person name="Medema M.H."/>
            <person name="Devos D.P."/>
            <person name="Kaster A.-K."/>
            <person name="Ovreas L."/>
            <person name="Rohde M."/>
            <person name="Galperin M.Y."/>
            <person name="Jogler C."/>
        </authorList>
    </citation>
    <scope>NUCLEOTIDE SEQUENCE [LARGE SCALE GENOMIC DNA]</scope>
    <source>
        <strain evidence="2 3">Pla110</strain>
    </source>
</reference>
<sequence>MNYDRRSELEEFKRVNLSIIASSYGYEINRKKSTRHSVLMANGADKIIISQNGDHYIFCSVHNLGSGTAIDFIQTVIEPGCSLGRVRQLLRPFLNQSYLTTIQQSYTGKYAAEIRPSETDLIAVAARYSKFDPIAQPHSYLCHERGIPFELLQSPRLRDQIRHSPKGGSIAFPHWGYEAGKEKSERCLVGYEIKGPNVNMFSKGGRKALWMSTALKGDHTLAVAESGLDALSYLALQGTEGTRVASISGKMNPEQPKLLRMAIERMTENSHIIAAFDNDPGGDELTERLQVIVSKTGRRDLEFKDVRPPARGSDWNQVLVQDALKAGRIQTTGPSLGL</sequence>
<accession>A0A518CND6</accession>
<dbReference type="SUPFAM" id="SSF56731">
    <property type="entry name" value="DNA primase core"/>
    <property type="match status" value="1"/>
</dbReference>
<dbReference type="EMBL" id="CP036281">
    <property type="protein sequence ID" value="QDU80745.1"/>
    <property type="molecule type" value="Genomic_DNA"/>
</dbReference>